<accession>A0ABS6K4K0</accession>
<evidence type="ECO:0000313" key="2">
    <source>
        <dbReference type="EMBL" id="MBU9725465.1"/>
    </source>
</evidence>
<dbReference type="InterPro" id="IPR025150">
    <property type="entry name" value="GH123_cat"/>
</dbReference>
<evidence type="ECO:0000313" key="3">
    <source>
        <dbReference type="Proteomes" id="UP001314681"/>
    </source>
</evidence>
<gene>
    <name evidence="2" type="ORF">KTH90_05485</name>
</gene>
<evidence type="ECO:0000259" key="1">
    <source>
        <dbReference type="Pfam" id="PF13320"/>
    </source>
</evidence>
<dbReference type="RefSeq" id="WP_158350755.1">
    <property type="nucleotide sequence ID" value="NZ_JAHQCX010000003.1"/>
</dbReference>
<keyword evidence="3" id="KW-1185">Reference proteome</keyword>
<comment type="caution">
    <text evidence="2">The sequence shown here is derived from an EMBL/GenBank/DDBJ whole genome shotgun (WGS) entry which is preliminary data.</text>
</comment>
<feature type="domain" description="Glycoside hydrolase 123 catalytic" evidence="1">
    <location>
        <begin position="280"/>
        <end position="471"/>
    </location>
</feature>
<dbReference type="EMBL" id="JAHQCX010000003">
    <property type="protein sequence ID" value="MBU9725465.1"/>
    <property type="molecule type" value="Genomic_DNA"/>
</dbReference>
<protein>
    <submittedName>
        <fullName evidence="2">DUF4091 domain-containing protein</fullName>
    </submittedName>
</protein>
<name>A0ABS6K4K0_9FIRM</name>
<dbReference type="Pfam" id="PF13320">
    <property type="entry name" value="GH123_cat"/>
    <property type="match status" value="1"/>
</dbReference>
<reference evidence="2 3" key="1">
    <citation type="submission" date="2021-06" db="EMBL/GenBank/DDBJ databases">
        <title>Description of novel taxa of the family Lachnospiraceae.</title>
        <authorList>
            <person name="Chaplin A.V."/>
            <person name="Sokolova S.R."/>
            <person name="Pikina A.P."/>
            <person name="Korzhanova M."/>
            <person name="Belova V."/>
            <person name="Korostin D."/>
            <person name="Efimov B.A."/>
        </authorList>
    </citation>
    <scope>NUCLEOTIDE SEQUENCE [LARGE SCALE GENOMIC DNA]</scope>
    <source>
        <strain evidence="2 3">ASD4241</strain>
    </source>
</reference>
<proteinExistence type="predicted"/>
<dbReference type="Proteomes" id="UP001314681">
    <property type="component" value="Unassembled WGS sequence"/>
</dbReference>
<organism evidence="2 3">
    <name type="scientific">Diplocloster modestus</name>
    <dbReference type="NCBI Taxonomy" id="2850322"/>
    <lineage>
        <taxon>Bacteria</taxon>
        <taxon>Bacillati</taxon>
        <taxon>Bacillota</taxon>
        <taxon>Clostridia</taxon>
        <taxon>Lachnospirales</taxon>
        <taxon>Lachnospiraceae</taxon>
        <taxon>Diplocloster</taxon>
    </lineage>
</organism>
<sequence length="522" mass="58768">MEFKLLSETEWAYPDTPLTTETPEISLEAAAGGHTGFQILAKACAGSVSILWDDKPLSADIFSLLPVVVDENTAPGLMTTTDYESCKGYVTKKAPFEVYDALMPYDKMKTGSSRAFYIRISVSEGAEPSVCTGRLVYKTGREECTIRISCRVHPVKIPSLFEASLGMLNFFDYDNLFLQHNVPRGSESYWSLFRQYVRMQLSLRCTHILLPPGSPLYHDGQLEGFDFSDAETAGRIALEEGAPFLCGGHIAHWNEWTENEYYPIWDADTGVTTLNGYFQLKKYFTGWADVIRRNNWSNQMCQSLADEPQIHNAGTYRILAAVFRKFLPGIPIIEAVETADLGGGVDIWVPKQDTYEKNREVYDLLKKNGEELWFYTCAFPAGPTMNRSMDLPLTVTRAVLWLGAAYRLTGFLHWGFNFYIGEDIFRKSCCPHKGKLLPAGDAHIVYPGDGFVLPSIRLEAQRAGAEDYELLWQLIKKDPQKADKIIASVCTSFTSYTRDAGVLLKARRSLFQALCSDRETDF</sequence>